<feature type="region of interest" description="Disordered" evidence="1">
    <location>
        <begin position="1"/>
        <end position="33"/>
    </location>
</feature>
<evidence type="ECO:0000256" key="1">
    <source>
        <dbReference type="SAM" id="MobiDB-lite"/>
    </source>
</evidence>
<dbReference type="RefSeq" id="WP_337890174.1">
    <property type="nucleotide sequence ID" value="NZ_JBAHVI010000005.1"/>
</dbReference>
<name>A0ABU8NYL5_9CORY</name>
<evidence type="ECO:0000313" key="2">
    <source>
        <dbReference type="EMBL" id="MEJ4099897.1"/>
    </source>
</evidence>
<gene>
    <name evidence="2" type="ORF">V5S96_05920</name>
</gene>
<sequence>MEKVVRLAGKSKKKMPQKKCVSSEQKTERFNSTNRNHPLSKYTVIALLPLLASCSSNEESGELADTIHSQSEFSLGDAFDDPVKEGYVFCEYADAESGEELGFDPDDFYGVYNNPHDWEVKTGIGVIFQDDAREPVVEWFAPEQINTCVNVAPYRHLEPGQKITVGTTVKDFTNRGEAEIKTLSIQK</sequence>
<dbReference type="EMBL" id="JBAHVJ010000005">
    <property type="protein sequence ID" value="MEJ4099897.1"/>
    <property type="molecule type" value="Genomic_DNA"/>
</dbReference>
<accession>A0ABU8NYL5</accession>
<dbReference type="Proteomes" id="UP001359781">
    <property type="component" value="Unassembled WGS sequence"/>
</dbReference>
<proteinExistence type="predicted"/>
<evidence type="ECO:0008006" key="4">
    <source>
        <dbReference type="Google" id="ProtNLM"/>
    </source>
</evidence>
<reference evidence="2 3" key="1">
    <citation type="submission" date="2024-02" db="EMBL/GenBank/DDBJ databases">
        <title>Whole genome sequencing and characterization of Corynebacterium isolated from the ocular surface of dry eye disease sufferers.</title>
        <authorList>
            <person name="Naqvi M."/>
        </authorList>
    </citation>
    <scope>NUCLEOTIDE SEQUENCE [LARGE SCALE GENOMIC DNA]</scope>
    <source>
        <strain evidence="2 3">PCRF</strain>
    </source>
</reference>
<keyword evidence="3" id="KW-1185">Reference proteome</keyword>
<feature type="compositionally biased region" description="Polar residues" evidence="1">
    <location>
        <begin position="20"/>
        <end position="33"/>
    </location>
</feature>
<comment type="caution">
    <text evidence="2">The sequence shown here is derived from an EMBL/GenBank/DDBJ whole genome shotgun (WGS) entry which is preliminary data.</text>
</comment>
<protein>
    <recommendedName>
        <fullName evidence="4">DUF3558 domain-containing protein</fullName>
    </recommendedName>
</protein>
<organism evidence="2 3">
    <name type="scientific">Corynebacterium mastitidis</name>
    <dbReference type="NCBI Taxonomy" id="161890"/>
    <lineage>
        <taxon>Bacteria</taxon>
        <taxon>Bacillati</taxon>
        <taxon>Actinomycetota</taxon>
        <taxon>Actinomycetes</taxon>
        <taxon>Mycobacteriales</taxon>
        <taxon>Corynebacteriaceae</taxon>
        <taxon>Corynebacterium</taxon>
    </lineage>
</organism>
<evidence type="ECO:0000313" key="3">
    <source>
        <dbReference type="Proteomes" id="UP001359781"/>
    </source>
</evidence>